<feature type="chain" id="PRO_5047162026" evidence="6">
    <location>
        <begin position="25"/>
        <end position="82"/>
    </location>
</feature>
<dbReference type="PANTHER" id="PTHR33830:SF3">
    <property type="entry name" value="DEFENSIN-LIKE PROTEIN 127-RELATED"/>
    <property type="match status" value="1"/>
</dbReference>
<proteinExistence type="inferred from homology"/>
<dbReference type="Pfam" id="PF07333">
    <property type="entry name" value="SLR1-BP"/>
    <property type="match status" value="1"/>
</dbReference>
<dbReference type="InterPro" id="IPR010851">
    <property type="entry name" value="DEFL"/>
</dbReference>
<organism evidence="7 8">
    <name type="scientific">Camelina sativa</name>
    <name type="common">False flax</name>
    <name type="synonym">Myagrum sativum</name>
    <dbReference type="NCBI Taxonomy" id="90675"/>
    <lineage>
        <taxon>Eukaryota</taxon>
        <taxon>Viridiplantae</taxon>
        <taxon>Streptophyta</taxon>
        <taxon>Embryophyta</taxon>
        <taxon>Tracheophyta</taxon>
        <taxon>Spermatophyta</taxon>
        <taxon>Magnoliopsida</taxon>
        <taxon>eudicotyledons</taxon>
        <taxon>Gunneridae</taxon>
        <taxon>Pentapetalae</taxon>
        <taxon>rosids</taxon>
        <taxon>malvids</taxon>
        <taxon>Brassicales</taxon>
        <taxon>Brassicaceae</taxon>
        <taxon>Camelineae</taxon>
        <taxon>Camelina</taxon>
    </lineage>
</organism>
<evidence type="ECO:0000256" key="6">
    <source>
        <dbReference type="SAM" id="SignalP"/>
    </source>
</evidence>
<keyword evidence="2" id="KW-0929">Antimicrobial</keyword>
<evidence type="ECO:0000256" key="3">
    <source>
        <dbReference type="ARBA" id="ARBA00022577"/>
    </source>
</evidence>
<dbReference type="GeneID" id="109127376"/>
<comment type="similarity">
    <text evidence="1">Belongs to the DEFL family.</text>
</comment>
<evidence type="ECO:0000313" key="7">
    <source>
        <dbReference type="Proteomes" id="UP000694864"/>
    </source>
</evidence>
<evidence type="ECO:0000256" key="1">
    <source>
        <dbReference type="ARBA" id="ARBA00006722"/>
    </source>
</evidence>
<keyword evidence="5" id="KW-1015">Disulfide bond</keyword>
<evidence type="ECO:0000313" key="8">
    <source>
        <dbReference type="RefSeq" id="XP_019087548.1"/>
    </source>
</evidence>
<dbReference type="RefSeq" id="XP_019087548.1">
    <property type="nucleotide sequence ID" value="XM_019232003.1"/>
</dbReference>
<gene>
    <name evidence="8" type="primary">LOC109127376</name>
</gene>
<sequence length="82" mass="9016">MIKFTFRVVYIILILGLMVNEIQGKQGICHKILADTDCGLGSCTALCLQLRKGTGKCVATNDGSLICLCNFHCIIPDFFTLF</sequence>
<accession>A0ABM1QLB0</accession>
<keyword evidence="3" id="KW-0295">Fungicide</keyword>
<evidence type="ECO:0000256" key="5">
    <source>
        <dbReference type="ARBA" id="ARBA00023157"/>
    </source>
</evidence>
<evidence type="ECO:0000256" key="4">
    <source>
        <dbReference type="ARBA" id="ARBA00022821"/>
    </source>
</evidence>
<protein>
    <submittedName>
        <fullName evidence="8">Defensin-like protein 126</fullName>
    </submittedName>
</protein>
<dbReference type="Proteomes" id="UP000694864">
    <property type="component" value="Chromosome 11"/>
</dbReference>
<name>A0ABM1QLB0_CAMSA</name>
<dbReference type="PANTHER" id="PTHR33830">
    <property type="entry name" value="DEFENSIN-LIKE PROTEIN 184-RELATED"/>
    <property type="match status" value="1"/>
</dbReference>
<reference evidence="7" key="1">
    <citation type="journal article" date="2014" name="Nat. Commun.">
        <title>The emerging biofuel crop Camelina sativa retains a highly undifferentiated hexaploid genome structure.</title>
        <authorList>
            <person name="Kagale S."/>
            <person name="Koh C."/>
            <person name="Nixon J."/>
            <person name="Bollina V."/>
            <person name="Clarke W.E."/>
            <person name="Tuteja R."/>
            <person name="Spillane C."/>
            <person name="Robinson S.J."/>
            <person name="Links M.G."/>
            <person name="Clarke C."/>
            <person name="Higgins E.E."/>
            <person name="Huebert T."/>
            <person name="Sharpe A.G."/>
            <person name="Parkin I.A."/>
        </authorList>
    </citation>
    <scope>NUCLEOTIDE SEQUENCE [LARGE SCALE GENOMIC DNA]</scope>
    <source>
        <strain evidence="7">cv. DH55</strain>
    </source>
</reference>
<reference evidence="8" key="2">
    <citation type="submission" date="2025-08" db="UniProtKB">
        <authorList>
            <consortium name="RefSeq"/>
        </authorList>
    </citation>
    <scope>IDENTIFICATION</scope>
    <source>
        <tissue evidence="8">Leaf</tissue>
    </source>
</reference>
<keyword evidence="6" id="KW-0732">Signal</keyword>
<keyword evidence="7" id="KW-1185">Reference proteome</keyword>
<keyword evidence="4" id="KW-0611">Plant defense</keyword>
<evidence type="ECO:0000256" key="2">
    <source>
        <dbReference type="ARBA" id="ARBA00022529"/>
    </source>
</evidence>
<feature type="signal peptide" evidence="6">
    <location>
        <begin position="1"/>
        <end position="24"/>
    </location>
</feature>